<dbReference type="EMBL" id="UINC01192580">
    <property type="protein sequence ID" value="SVE07795.1"/>
    <property type="molecule type" value="Genomic_DNA"/>
</dbReference>
<sequence>SDMIRRMFLTLSAGSFPKLVAVVAVKIRAQINAFDIRLLFIGIWFLVV</sequence>
<feature type="non-terminal residue" evidence="1">
    <location>
        <position position="1"/>
    </location>
</feature>
<accession>A0A383AKS3</accession>
<organism evidence="1">
    <name type="scientific">marine metagenome</name>
    <dbReference type="NCBI Taxonomy" id="408172"/>
    <lineage>
        <taxon>unclassified sequences</taxon>
        <taxon>metagenomes</taxon>
        <taxon>ecological metagenomes</taxon>
    </lineage>
</organism>
<reference evidence="1" key="1">
    <citation type="submission" date="2018-05" db="EMBL/GenBank/DDBJ databases">
        <authorList>
            <person name="Lanie J.A."/>
            <person name="Ng W.-L."/>
            <person name="Kazmierczak K.M."/>
            <person name="Andrzejewski T.M."/>
            <person name="Davidsen T.M."/>
            <person name="Wayne K.J."/>
            <person name="Tettelin H."/>
            <person name="Glass J.I."/>
            <person name="Rusch D."/>
            <person name="Podicherti R."/>
            <person name="Tsui H.-C.T."/>
            <person name="Winkler M.E."/>
        </authorList>
    </citation>
    <scope>NUCLEOTIDE SEQUENCE</scope>
</reference>
<gene>
    <name evidence="1" type="ORF">METZ01_LOCUS460649</name>
</gene>
<protein>
    <submittedName>
        <fullName evidence="1">Uncharacterized protein</fullName>
    </submittedName>
</protein>
<evidence type="ECO:0000313" key="1">
    <source>
        <dbReference type="EMBL" id="SVE07795.1"/>
    </source>
</evidence>
<dbReference type="AlphaFoldDB" id="A0A383AKS3"/>
<proteinExistence type="predicted"/>
<name>A0A383AKS3_9ZZZZ</name>